<evidence type="ECO:0000313" key="2">
    <source>
        <dbReference type="EMBL" id="TMJ15301.1"/>
    </source>
</evidence>
<dbReference type="SUPFAM" id="SSF53474">
    <property type="entry name" value="alpha/beta-Hydrolases"/>
    <property type="match status" value="1"/>
</dbReference>
<dbReference type="InterPro" id="IPR029058">
    <property type="entry name" value="AB_hydrolase_fold"/>
</dbReference>
<proteinExistence type="predicted"/>
<evidence type="ECO:0000313" key="3">
    <source>
        <dbReference type="Proteomes" id="UP000320393"/>
    </source>
</evidence>
<dbReference type="InterPro" id="IPR046879">
    <property type="entry name" value="KANL3/Tex30_Abhydrolase"/>
</dbReference>
<accession>A0A537M4U6</accession>
<dbReference type="InterPro" id="IPR026555">
    <property type="entry name" value="NSL3/Tex30"/>
</dbReference>
<dbReference type="GO" id="GO:0016787">
    <property type="term" value="F:hydrolase activity"/>
    <property type="evidence" value="ECO:0007669"/>
    <property type="project" value="UniProtKB-KW"/>
</dbReference>
<feature type="domain" description="KANL3/Tex30 alpha/beta hydrolase-like" evidence="1">
    <location>
        <begin position="39"/>
        <end position="212"/>
    </location>
</feature>
<dbReference type="EMBL" id="VBAM01000065">
    <property type="protein sequence ID" value="TMJ15301.1"/>
    <property type="molecule type" value="Genomic_DNA"/>
</dbReference>
<dbReference type="PANTHER" id="PTHR13136">
    <property type="entry name" value="TESTIS DEVELOPMENT PROTEIN PRTD"/>
    <property type="match status" value="1"/>
</dbReference>
<keyword evidence="2" id="KW-0378">Hydrolase</keyword>
<dbReference type="PANTHER" id="PTHR13136:SF11">
    <property type="entry name" value="TESTIS-EXPRESSED PROTEIN 30"/>
    <property type="match status" value="1"/>
</dbReference>
<name>A0A537M4U6_9BACT</name>
<evidence type="ECO:0000259" key="1">
    <source>
        <dbReference type="Pfam" id="PF20408"/>
    </source>
</evidence>
<gene>
    <name evidence="2" type="ORF">E6H02_02270</name>
</gene>
<dbReference type="Proteomes" id="UP000320393">
    <property type="component" value="Unassembled WGS sequence"/>
</dbReference>
<comment type="caution">
    <text evidence="2">The sequence shown here is derived from an EMBL/GenBank/DDBJ whole genome shotgun (WGS) entry which is preliminary data.</text>
</comment>
<dbReference type="Pfam" id="PF20408">
    <property type="entry name" value="Abhydrolase_11"/>
    <property type="match status" value="1"/>
</dbReference>
<organism evidence="2 3">
    <name type="scientific">Candidatus Segetimicrobium genomatis</name>
    <dbReference type="NCBI Taxonomy" id="2569760"/>
    <lineage>
        <taxon>Bacteria</taxon>
        <taxon>Bacillati</taxon>
        <taxon>Candidatus Sysuimicrobiota</taxon>
        <taxon>Candidatus Sysuimicrobiia</taxon>
        <taxon>Candidatus Sysuimicrobiales</taxon>
        <taxon>Candidatus Segetimicrobiaceae</taxon>
        <taxon>Candidatus Segetimicrobium</taxon>
    </lineage>
</organism>
<protein>
    <submittedName>
        <fullName evidence="2">Dienelactone hydrolase</fullName>
    </submittedName>
</protein>
<dbReference type="AlphaFoldDB" id="A0A537M4U6"/>
<reference evidence="2 3" key="1">
    <citation type="journal article" date="2019" name="Nat. Microbiol.">
        <title>Mediterranean grassland soil C-N compound turnover is dependent on rainfall and depth, and is mediated by genomically divergent microorganisms.</title>
        <authorList>
            <person name="Diamond S."/>
            <person name="Andeer P.F."/>
            <person name="Li Z."/>
            <person name="Crits-Christoph A."/>
            <person name="Burstein D."/>
            <person name="Anantharaman K."/>
            <person name="Lane K.R."/>
            <person name="Thomas B.C."/>
            <person name="Pan C."/>
            <person name="Northen T.R."/>
            <person name="Banfield J.F."/>
        </authorList>
    </citation>
    <scope>NUCLEOTIDE SEQUENCE [LARGE SCALE GENOMIC DNA]</scope>
    <source>
        <strain evidence="2">NP_5</strain>
    </source>
</reference>
<dbReference type="Gene3D" id="3.40.50.1820">
    <property type="entry name" value="alpha/beta hydrolase"/>
    <property type="match status" value="1"/>
</dbReference>
<sequence length="233" mass="24882">MADAKVDRADPSEPFTFEEAGLSLSGLWTEAARPIAVAAIAHGAGAGMHHPFMTGAAEGLAAGGVSALRFNFPYMDARRRRPDPPPVLLETWEAAVRQAMARSHGLPVVAGGKSMGGRIASMLAAKQGPDFPGTALVFFGYPLHRPGMTDHLRDAHLPRIRVPMLFIQGTRDPLARFDLMEALVERLGPIARLHVVTDGDHSFHVRGERDSDRGNGRALGQIAVAFVRAAVGA</sequence>